<dbReference type="Proteomes" id="UP000054324">
    <property type="component" value="Unassembled WGS sequence"/>
</dbReference>
<dbReference type="CTD" id="20318447"/>
<dbReference type="KEGG" id="ovi:T265_04265"/>
<sequence>MTNHLTCHPRLLDTLPRGFSNPSAPACTLRCPPPKGKGCFEKPKLFLGNGSKALNQYMRDNFVVFVRSSSDRSTNAVLRYEWLYYKCSRHLPRSTECRGARRS</sequence>
<dbReference type="AlphaFoldDB" id="A0A074ZPQ5"/>
<proteinExistence type="predicted"/>
<keyword evidence="2" id="KW-1185">Reference proteome</keyword>
<dbReference type="GeneID" id="20318447"/>
<gene>
    <name evidence="1" type="ORF">T265_04265</name>
</gene>
<name>A0A074ZPQ5_OPIVI</name>
<evidence type="ECO:0000313" key="1">
    <source>
        <dbReference type="EMBL" id="KER29081.1"/>
    </source>
</evidence>
<organism evidence="1 2">
    <name type="scientific">Opisthorchis viverrini</name>
    <name type="common">Southeast Asian liver fluke</name>
    <dbReference type="NCBI Taxonomy" id="6198"/>
    <lineage>
        <taxon>Eukaryota</taxon>
        <taxon>Metazoa</taxon>
        <taxon>Spiralia</taxon>
        <taxon>Lophotrochozoa</taxon>
        <taxon>Platyhelminthes</taxon>
        <taxon>Trematoda</taxon>
        <taxon>Digenea</taxon>
        <taxon>Opisthorchiida</taxon>
        <taxon>Opisthorchiata</taxon>
        <taxon>Opisthorchiidae</taxon>
        <taxon>Opisthorchis</taxon>
    </lineage>
</organism>
<reference evidence="1 2" key="1">
    <citation type="submission" date="2013-11" db="EMBL/GenBank/DDBJ databases">
        <title>Opisthorchis viverrini - life in the bile duct.</title>
        <authorList>
            <person name="Young N.D."/>
            <person name="Nagarajan N."/>
            <person name="Lin S.J."/>
            <person name="Korhonen P.K."/>
            <person name="Jex A.R."/>
            <person name="Hall R.S."/>
            <person name="Safavi-Hemami H."/>
            <person name="Kaewkong W."/>
            <person name="Bertrand D."/>
            <person name="Gao S."/>
            <person name="Seet Q."/>
            <person name="Wongkham S."/>
            <person name="Teh B.T."/>
            <person name="Wongkham C."/>
            <person name="Intapan P.M."/>
            <person name="Maleewong W."/>
            <person name="Yang X."/>
            <person name="Hu M."/>
            <person name="Wang Z."/>
            <person name="Hofmann A."/>
            <person name="Sternberg P.W."/>
            <person name="Tan P."/>
            <person name="Wang J."/>
            <person name="Gasser R.B."/>
        </authorList>
    </citation>
    <scope>NUCLEOTIDE SEQUENCE [LARGE SCALE GENOMIC DNA]</scope>
</reference>
<dbReference type="EMBL" id="KL596686">
    <property type="protein sequence ID" value="KER29081.1"/>
    <property type="molecule type" value="Genomic_DNA"/>
</dbReference>
<dbReference type="RefSeq" id="XP_009167218.1">
    <property type="nucleotide sequence ID" value="XM_009168954.1"/>
</dbReference>
<accession>A0A074ZPQ5</accession>
<protein>
    <submittedName>
        <fullName evidence="1">Uncharacterized protein</fullName>
    </submittedName>
</protein>
<evidence type="ECO:0000313" key="2">
    <source>
        <dbReference type="Proteomes" id="UP000054324"/>
    </source>
</evidence>